<accession>A0A183IVR6</accession>
<dbReference type="WBParaSite" id="SBAD_0000800401-mRNA-1">
    <property type="protein sequence ID" value="SBAD_0000800401-mRNA-1"/>
    <property type="gene ID" value="SBAD_0000800401"/>
</dbReference>
<reference evidence="1 2" key="2">
    <citation type="submission" date="2018-11" db="EMBL/GenBank/DDBJ databases">
        <authorList>
            <consortium name="Pathogen Informatics"/>
        </authorList>
    </citation>
    <scope>NUCLEOTIDE SEQUENCE [LARGE SCALE GENOMIC DNA]</scope>
</reference>
<gene>
    <name evidence="1" type="ORF">SBAD_LOCUS7713</name>
</gene>
<sequence length="69" mass="7604">MEILSLTLQPTKAFILVQVCALNLEGKYDTFLEEVHCALSIVLNTESVILMDDSNAHVGVDAEKWNGVI</sequence>
<name>A0A183IVR6_9BILA</name>
<dbReference type="AlphaFoldDB" id="A0A183IVR6"/>
<keyword evidence="2" id="KW-1185">Reference proteome</keyword>
<dbReference type="EMBL" id="UZAM01010872">
    <property type="protein sequence ID" value="VDP14010.1"/>
    <property type="molecule type" value="Genomic_DNA"/>
</dbReference>
<evidence type="ECO:0000313" key="2">
    <source>
        <dbReference type="Proteomes" id="UP000270296"/>
    </source>
</evidence>
<protein>
    <submittedName>
        <fullName evidence="3">Endo/exonuclease/phosphatase domain-containing protein</fullName>
    </submittedName>
</protein>
<dbReference type="Proteomes" id="UP000270296">
    <property type="component" value="Unassembled WGS sequence"/>
</dbReference>
<reference evidence="3" key="1">
    <citation type="submission" date="2016-06" db="UniProtKB">
        <authorList>
            <consortium name="WormBaseParasite"/>
        </authorList>
    </citation>
    <scope>IDENTIFICATION</scope>
</reference>
<organism evidence="3">
    <name type="scientific">Soboliphyme baturini</name>
    <dbReference type="NCBI Taxonomy" id="241478"/>
    <lineage>
        <taxon>Eukaryota</taxon>
        <taxon>Metazoa</taxon>
        <taxon>Ecdysozoa</taxon>
        <taxon>Nematoda</taxon>
        <taxon>Enoplea</taxon>
        <taxon>Dorylaimia</taxon>
        <taxon>Dioctophymatida</taxon>
        <taxon>Dioctophymatoidea</taxon>
        <taxon>Soboliphymatidae</taxon>
        <taxon>Soboliphyme</taxon>
    </lineage>
</organism>
<proteinExistence type="predicted"/>
<evidence type="ECO:0000313" key="3">
    <source>
        <dbReference type="WBParaSite" id="SBAD_0000800401-mRNA-1"/>
    </source>
</evidence>
<evidence type="ECO:0000313" key="1">
    <source>
        <dbReference type="EMBL" id="VDP14010.1"/>
    </source>
</evidence>
<dbReference type="OrthoDB" id="5862865at2759"/>